<dbReference type="EMBL" id="WXKQ01000023">
    <property type="protein sequence ID" value="NAG21617.1"/>
    <property type="molecule type" value="Genomic_DNA"/>
</dbReference>
<evidence type="ECO:0000259" key="2">
    <source>
        <dbReference type="PROSITE" id="PS50943"/>
    </source>
</evidence>
<dbReference type="PANTHER" id="PTHR36924:SF1">
    <property type="entry name" value="ANTITOXIN HIGA-1"/>
    <property type="match status" value="1"/>
</dbReference>
<reference evidence="4 5" key="2">
    <citation type="journal article" date="2019" name="Nat. Med.">
        <title>A library of human gut bacterial isolates paired with longitudinal multiomics data enables mechanistic microbiome research.</title>
        <authorList>
            <person name="Poyet M."/>
            <person name="Groussin M."/>
            <person name="Gibbons S.M."/>
            <person name="Avila-Pacheco J."/>
            <person name="Jiang X."/>
            <person name="Kearney S.M."/>
            <person name="Perrotta A.R."/>
            <person name="Berdy B."/>
            <person name="Zhao S."/>
            <person name="Lieberman T.D."/>
            <person name="Swanson P.K."/>
            <person name="Smith M."/>
            <person name="Roesemann S."/>
            <person name="Alexander J.E."/>
            <person name="Rich S.A."/>
            <person name="Livny J."/>
            <person name="Vlamakis H."/>
            <person name="Clish C."/>
            <person name="Bullock K."/>
            <person name="Deik A."/>
            <person name="Scott J."/>
            <person name="Pierce K.A."/>
            <person name="Xavier R.J."/>
            <person name="Alm E.J."/>
        </authorList>
    </citation>
    <scope>NUCLEOTIDE SEQUENCE [LARGE SCALE GENOMIC DNA]</scope>
    <source>
        <strain evidence="4 5">BIOML-A112</strain>
    </source>
</reference>
<dbReference type="PROSITE" id="PS50943">
    <property type="entry name" value="HTH_CROC1"/>
    <property type="match status" value="1"/>
</dbReference>
<dbReference type="InterPro" id="IPR013430">
    <property type="entry name" value="Toxin_antidote_HigA"/>
</dbReference>
<evidence type="ECO:0000313" key="5">
    <source>
        <dbReference type="Proteomes" id="UP000475070"/>
    </source>
</evidence>
<name>A0A1X0XXD9_ECOLX</name>
<proteinExistence type="predicted"/>
<dbReference type="AlphaFoldDB" id="A0A1X0XXD9"/>
<dbReference type="SUPFAM" id="SSF47413">
    <property type="entry name" value="lambda repressor-like DNA-binding domains"/>
    <property type="match status" value="1"/>
</dbReference>
<dbReference type="Pfam" id="PF13560">
    <property type="entry name" value="HTH_31"/>
    <property type="match status" value="1"/>
</dbReference>
<dbReference type="InterPro" id="IPR010982">
    <property type="entry name" value="Lambda_DNA-bd_dom_sf"/>
</dbReference>
<comment type="caution">
    <text evidence="4">The sequence shown here is derived from an EMBL/GenBank/DDBJ whole genome shotgun (WGS) entry which is preliminary data.</text>
</comment>
<feature type="domain" description="HTH cro/C1-type" evidence="2">
    <location>
        <begin position="29"/>
        <end position="66"/>
    </location>
</feature>
<gene>
    <name evidence="4" type="ORF">GUC01_21775</name>
    <name evidence="3" type="ORF">J8F57_005120</name>
</gene>
<evidence type="ECO:0000313" key="3">
    <source>
        <dbReference type="EMBL" id="HAZ7494793.1"/>
    </source>
</evidence>
<reference evidence="3" key="3">
    <citation type="submission" date="2021-03" db="EMBL/GenBank/DDBJ databases">
        <authorList>
            <consortium name="NCBI Pathogen Detection Project"/>
        </authorList>
    </citation>
    <scope>NUCLEOTIDE SEQUENCE</scope>
    <source>
        <strain evidence="3">SJP41</strain>
    </source>
</reference>
<reference evidence="3" key="1">
    <citation type="journal article" date="2018" name="Genome Biol.">
        <title>SKESA: strategic k-mer extension for scrupulous assemblies.</title>
        <authorList>
            <person name="Souvorov A."/>
            <person name="Agarwala R."/>
            <person name="Lipman D.J."/>
        </authorList>
    </citation>
    <scope>NUCLEOTIDE SEQUENCE</scope>
    <source>
        <strain evidence="3">SJP41</strain>
    </source>
</reference>
<protein>
    <submittedName>
        <fullName evidence="4">HigA family addiction module antidote protein</fullName>
    </submittedName>
</protein>
<dbReference type="Gene3D" id="1.10.260.40">
    <property type="entry name" value="lambda repressor-like DNA-binding domains"/>
    <property type="match status" value="1"/>
</dbReference>
<accession>A0A1X0XXD9</accession>
<dbReference type="InterPro" id="IPR001387">
    <property type="entry name" value="Cro/C1-type_HTH"/>
</dbReference>
<dbReference type="NCBIfam" id="TIGR02607">
    <property type="entry name" value="antidote_HigA"/>
    <property type="match status" value="1"/>
</dbReference>
<dbReference type="CDD" id="cd00093">
    <property type="entry name" value="HTH_XRE"/>
    <property type="match status" value="1"/>
</dbReference>
<dbReference type="PANTHER" id="PTHR36924">
    <property type="entry name" value="ANTITOXIN HIGA-1"/>
    <property type="match status" value="1"/>
</dbReference>
<organism evidence="4 5">
    <name type="scientific">Escherichia coli</name>
    <dbReference type="NCBI Taxonomy" id="562"/>
    <lineage>
        <taxon>Bacteria</taxon>
        <taxon>Pseudomonadati</taxon>
        <taxon>Pseudomonadota</taxon>
        <taxon>Gammaproteobacteria</taxon>
        <taxon>Enterobacterales</taxon>
        <taxon>Enterobacteriaceae</taxon>
        <taxon>Escherichia</taxon>
    </lineage>
</organism>
<evidence type="ECO:0000313" key="4">
    <source>
        <dbReference type="EMBL" id="NAG21617.1"/>
    </source>
</evidence>
<dbReference type="GO" id="GO:0003677">
    <property type="term" value="F:DNA binding"/>
    <property type="evidence" value="ECO:0007669"/>
    <property type="project" value="UniProtKB-KW"/>
</dbReference>
<dbReference type="Proteomes" id="UP000868636">
    <property type="component" value="Unassembled WGS sequence"/>
</dbReference>
<dbReference type="Proteomes" id="UP000475070">
    <property type="component" value="Unassembled WGS sequence"/>
</dbReference>
<keyword evidence="1" id="KW-0238">DNA-binding</keyword>
<sequence>MMRMFNPPHPGEVLHDYLEGVSITQATSRLQISRSRLSRILNGHAPVTADMALRLAALLKTRAELWAGMQSEYDLWLASQKPRPVIRSLRG</sequence>
<dbReference type="EMBL" id="DADPIR010000077">
    <property type="protein sequence ID" value="HAZ7494793.1"/>
    <property type="molecule type" value="Genomic_DNA"/>
</dbReference>
<evidence type="ECO:0000256" key="1">
    <source>
        <dbReference type="ARBA" id="ARBA00023125"/>
    </source>
</evidence>